<dbReference type="RefSeq" id="WP_348944809.1">
    <property type="nucleotide sequence ID" value="NZ_CP157355.1"/>
</dbReference>
<sequence length="1243" mass="138672">MVGIRVRICYINDTTKKKSFIVAISSSKTMLALPQKNTVMHTVLITVAICFAYVLTGKLSLLLAIPPGYASAIFPPAGIAVTAAFIAGRRSIPGVLLGSFLLNVWIGYESTHSISLLGCTAALWIACSSVIQACAGGWLLRKIVNYPAAFDNLRDVVAFQLLSPVICLISATLSVSALVFLGMVQQSSFMLSWLMWWVGDTLGLLILLPLTMVAAGRPRALWRKRATTVAVPMLFAFSVLVVLYVNVSRWEQAESLVEFRLLSQRIADSIQARLDEQESLLEQTHGFFAGTDDITAEEFQHFSKQALKRFSMIRAIEWAPRVESSRRIQFEAQQQARIPGFQIRDRNNGNQLQPAQPSAEYYPITYIEPYPGNEAAMGFNILSTPNRAEALSKAIRTGRSVATPPLHLLQAPNSPFGFLLLHAIKGSRSGDGIVLTIIRADQFMEKLLPSDKEQLYIRLIDVGTQQVVYSTFPDTGKSAIWQQKLIYGQREFLLATSPSASYLAQHRGWQSAAVLAASILATSLLGAFLMLGTGYAARVEALVEEKIAELTESTEKLTGLYELSPLGIALADMDGRYLEFNESFQRITGYSEQELKQLNHSELTPEKYRQSDQLQLEQLRMHGRYGPYEKEYVGKDGQWVPVSLNGLLIHGKNGEQYIWSIVEDISERKSVEEALRASEERWKFALEGAGDGVWDWNLQTGEILFSRQEMTVIGYPGEDAQSITLAQWILHQHPQDQALRQAAVEAHLCGQAPVYQCEYRVRTRDGRWKWILARGMLVSRTDDGLPLRMIGTHADIDERQRMQRKEVMRSNVMEMLARGARLKEILDVLIAMLEAEDDGLIYATFNHDEEGKYALAGTCLPLLWYPKQPEVAMPAQNRADQDDASATPVEGVELCRSELIVSDRNTVEGILVSFHKQSGGRASADAQLQQQAAKLIGVAIQHKRIEEQLLLANSVYMASSEAIMVVDAANRIVAVNPAFETITGYAATDVLGRDPKLMRSPQQTLGFYREVWQAILETGVWHGELWNQRKDGRSYPANMHISSINDEDGLVLRRIAIFTDITDKKIAEEQINHLAHYDLLTNLPNRVLYADRLSLSLAVARRNSALVGLLYVDLDEFKPVNDSFGHAVGDMLLKQASQRMLACVRESDTVARIGGDEFVVILPAVQSVQDVQQVGEKLRLALVNPFLIDEHRLNISASIGGAIYPEHGEDEEHLMQHADHAMYIAKKAGRNRVHIFRQPESDV</sequence>
<dbReference type="SUPFAM" id="SSF55785">
    <property type="entry name" value="PYP-like sensor domain (PAS domain)"/>
    <property type="match status" value="3"/>
</dbReference>
<dbReference type="CDD" id="cd00130">
    <property type="entry name" value="PAS"/>
    <property type="match status" value="3"/>
</dbReference>
<dbReference type="PANTHER" id="PTHR46663:SF3">
    <property type="entry name" value="SLL0267 PROTEIN"/>
    <property type="match status" value="1"/>
</dbReference>
<dbReference type="InterPro" id="IPR013655">
    <property type="entry name" value="PAS_fold_3"/>
</dbReference>
<dbReference type="PROSITE" id="PS50112">
    <property type="entry name" value="PAS"/>
    <property type="match status" value="2"/>
</dbReference>
<dbReference type="NCBIfam" id="TIGR00254">
    <property type="entry name" value="GGDEF"/>
    <property type="match status" value="1"/>
</dbReference>
<feature type="domain" description="PAC" evidence="8">
    <location>
        <begin position="626"/>
        <end position="677"/>
    </location>
</feature>
<dbReference type="SUPFAM" id="SSF55073">
    <property type="entry name" value="Nucleotide cyclase"/>
    <property type="match status" value="1"/>
</dbReference>
<dbReference type="PANTHER" id="PTHR46663">
    <property type="entry name" value="DIGUANYLATE CYCLASE DGCT-RELATED"/>
    <property type="match status" value="1"/>
</dbReference>
<dbReference type="PROSITE" id="PS50887">
    <property type="entry name" value="GGDEF"/>
    <property type="match status" value="1"/>
</dbReference>
<dbReference type="InterPro" id="IPR043128">
    <property type="entry name" value="Rev_trsase/Diguanyl_cyclase"/>
</dbReference>
<dbReference type="GO" id="GO:0003824">
    <property type="term" value="F:catalytic activity"/>
    <property type="evidence" value="ECO:0007669"/>
    <property type="project" value="UniProtKB-ARBA"/>
</dbReference>
<dbReference type="InterPro" id="IPR000160">
    <property type="entry name" value="GGDEF_dom"/>
</dbReference>
<dbReference type="InterPro" id="IPR001610">
    <property type="entry name" value="PAC"/>
</dbReference>
<feature type="domain" description="PAC" evidence="8">
    <location>
        <begin position="755"/>
        <end position="808"/>
    </location>
</feature>
<evidence type="ECO:0000256" key="1">
    <source>
        <dbReference type="ARBA" id="ARBA00004651"/>
    </source>
</evidence>
<organism evidence="11">
    <name type="scientific">Chitinibacter mangrovi</name>
    <dbReference type="NCBI Taxonomy" id="3153927"/>
    <lineage>
        <taxon>Bacteria</taxon>
        <taxon>Pseudomonadati</taxon>
        <taxon>Pseudomonadota</taxon>
        <taxon>Betaproteobacteria</taxon>
        <taxon>Neisseriales</taxon>
        <taxon>Chitinibacteraceae</taxon>
        <taxon>Chitinibacter</taxon>
    </lineage>
</organism>
<dbReference type="Pfam" id="PF05231">
    <property type="entry name" value="MASE1"/>
    <property type="match status" value="1"/>
</dbReference>
<evidence type="ECO:0000259" key="9">
    <source>
        <dbReference type="PROSITE" id="PS50839"/>
    </source>
</evidence>
<feature type="domain" description="PAS" evidence="7">
    <location>
        <begin position="960"/>
        <end position="993"/>
    </location>
</feature>
<dbReference type="Gene3D" id="3.30.450.350">
    <property type="entry name" value="CHASE domain"/>
    <property type="match status" value="1"/>
</dbReference>
<feature type="transmembrane region" description="Helical" evidence="6">
    <location>
        <begin position="161"/>
        <end position="182"/>
    </location>
</feature>
<dbReference type="SMART" id="SM01079">
    <property type="entry name" value="CHASE"/>
    <property type="match status" value="1"/>
</dbReference>
<dbReference type="Pfam" id="PF08447">
    <property type="entry name" value="PAS_3"/>
    <property type="match status" value="1"/>
</dbReference>
<feature type="domain" description="CHASE" evidence="9">
    <location>
        <begin position="290"/>
        <end position="447"/>
    </location>
</feature>
<dbReference type="SMART" id="SM00267">
    <property type="entry name" value="GGDEF"/>
    <property type="match status" value="1"/>
</dbReference>
<keyword evidence="5 6" id="KW-0472">Membrane</keyword>
<keyword evidence="4 6" id="KW-1133">Transmembrane helix</keyword>
<dbReference type="InterPro" id="IPR042240">
    <property type="entry name" value="CHASE_sf"/>
</dbReference>
<evidence type="ECO:0000256" key="6">
    <source>
        <dbReference type="SAM" id="Phobius"/>
    </source>
</evidence>
<feature type="transmembrane region" description="Helical" evidence="6">
    <location>
        <begin position="194"/>
        <end position="214"/>
    </location>
</feature>
<evidence type="ECO:0000256" key="3">
    <source>
        <dbReference type="ARBA" id="ARBA00022692"/>
    </source>
</evidence>
<name>A0AAU7F960_9NEIS</name>
<feature type="transmembrane region" description="Helical" evidence="6">
    <location>
        <begin position="114"/>
        <end position="140"/>
    </location>
</feature>
<dbReference type="SMART" id="SM00091">
    <property type="entry name" value="PAS"/>
    <property type="match status" value="3"/>
</dbReference>
<evidence type="ECO:0000259" key="10">
    <source>
        <dbReference type="PROSITE" id="PS50887"/>
    </source>
</evidence>
<dbReference type="InterPro" id="IPR000700">
    <property type="entry name" value="PAS-assoc_C"/>
</dbReference>
<dbReference type="FunFam" id="3.30.70.270:FF:000001">
    <property type="entry name" value="Diguanylate cyclase domain protein"/>
    <property type="match status" value="1"/>
</dbReference>
<protein>
    <submittedName>
        <fullName evidence="11">PAS domain S-box protein</fullName>
    </submittedName>
</protein>
<dbReference type="InterPro" id="IPR007895">
    <property type="entry name" value="MASE1"/>
</dbReference>
<evidence type="ECO:0000313" key="11">
    <source>
        <dbReference type="EMBL" id="XBM00457.1"/>
    </source>
</evidence>
<dbReference type="Pfam" id="PF00990">
    <property type="entry name" value="GGDEF"/>
    <property type="match status" value="1"/>
</dbReference>
<feature type="domain" description="GGDEF" evidence="10">
    <location>
        <begin position="1105"/>
        <end position="1238"/>
    </location>
</feature>
<feature type="transmembrane region" description="Helical" evidence="6">
    <location>
        <begin position="38"/>
        <end position="56"/>
    </location>
</feature>
<dbReference type="InterPro" id="IPR000014">
    <property type="entry name" value="PAS"/>
</dbReference>
<dbReference type="InterPro" id="IPR029787">
    <property type="entry name" value="Nucleotide_cyclase"/>
</dbReference>
<gene>
    <name evidence="11" type="ORF">ABHF33_15565</name>
</gene>
<dbReference type="Pfam" id="PF03924">
    <property type="entry name" value="CHASE"/>
    <property type="match status" value="1"/>
</dbReference>
<dbReference type="NCBIfam" id="TIGR00229">
    <property type="entry name" value="sensory_box"/>
    <property type="match status" value="3"/>
</dbReference>
<dbReference type="Gene3D" id="3.30.70.270">
    <property type="match status" value="1"/>
</dbReference>
<evidence type="ECO:0000256" key="4">
    <source>
        <dbReference type="ARBA" id="ARBA00022989"/>
    </source>
</evidence>
<keyword evidence="2" id="KW-1003">Cell membrane</keyword>
<dbReference type="KEGG" id="cmav:ABHF33_15565"/>
<accession>A0AAU7F960</accession>
<evidence type="ECO:0000259" key="8">
    <source>
        <dbReference type="PROSITE" id="PS50113"/>
    </source>
</evidence>
<keyword evidence="3 6" id="KW-0812">Transmembrane</keyword>
<feature type="transmembrane region" description="Helical" evidence="6">
    <location>
        <begin position="68"/>
        <end position="87"/>
    </location>
</feature>
<dbReference type="SMART" id="SM00086">
    <property type="entry name" value="PAC"/>
    <property type="match status" value="3"/>
</dbReference>
<feature type="domain" description="PAC" evidence="8">
    <location>
        <begin position="1021"/>
        <end position="1073"/>
    </location>
</feature>
<dbReference type="InterPro" id="IPR035965">
    <property type="entry name" value="PAS-like_dom_sf"/>
</dbReference>
<dbReference type="InterPro" id="IPR052163">
    <property type="entry name" value="DGC-Regulatory_Protein"/>
</dbReference>
<dbReference type="EMBL" id="CP157355">
    <property type="protein sequence ID" value="XBM00457.1"/>
    <property type="molecule type" value="Genomic_DNA"/>
</dbReference>
<dbReference type="InterPro" id="IPR006189">
    <property type="entry name" value="CHASE_dom"/>
</dbReference>
<feature type="transmembrane region" description="Helical" evidence="6">
    <location>
        <begin position="226"/>
        <end position="245"/>
    </location>
</feature>
<dbReference type="PROSITE" id="PS50113">
    <property type="entry name" value="PAC"/>
    <property type="match status" value="3"/>
</dbReference>
<feature type="domain" description="PAS" evidence="7">
    <location>
        <begin position="553"/>
        <end position="595"/>
    </location>
</feature>
<dbReference type="CDD" id="cd01949">
    <property type="entry name" value="GGDEF"/>
    <property type="match status" value="1"/>
</dbReference>
<proteinExistence type="predicted"/>
<feature type="transmembrane region" description="Helical" evidence="6">
    <location>
        <begin position="92"/>
        <end position="108"/>
    </location>
</feature>
<evidence type="ECO:0000259" key="7">
    <source>
        <dbReference type="PROSITE" id="PS50112"/>
    </source>
</evidence>
<reference evidence="11" key="1">
    <citation type="submission" date="2024-05" db="EMBL/GenBank/DDBJ databases">
        <authorList>
            <person name="Yang L."/>
            <person name="Pan L."/>
        </authorList>
    </citation>
    <scope>NUCLEOTIDE SEQUENCE</scope>
    <source>
        <strain evidence="11">FCG-7</strain>
    </source>
</reference>
<dbReference type="Pfam" id="PF13426">
    <property type="entry name" value="PAS_9"/>
    <property type="match status" value="2"/>
</dbReference>
<dbReference type="GO" id="GO:0007165">
    <property type="term" value="P:signal transduction"/>
    <property type="evidence" value="ECO:0007669"/>
    <property type="project" value="UniProtKB-ARBA"/>
</dbReference>
<evidence type="ECO:0000256" key="2">
    <source>
        <dbReference type="ARBA" id="ARBA00022475"/>
    </source>
</evidence>
<comment type="subcellular location">
    <subcellularLocation>
        <location evidence="1">Cell membrane</location>
        <topology evidence="1">Multi-pass membrane protein</topology>
    </subcellularLocation>
</comment>
<dbReference type="AlphaFoldDB" id="A0AAU7F960"/>
<dbReference type="Gene3D" id="3.30.450.20">
    <property type="entry name" value="PAS domain"/>
    <property type="match status" value="3"/>
</dbReference>
<dbReference type="GO" id="GO:0005886">
    <property type="term" value="C:plasma membrane"/>
    <property type="evidence" value="ECO:0007669"/>
    <property type="project" value="UniProtKB-SubCell"/>
</dbReference>
<dbReference type="PROSITE" id="PS50839">
    <property type="entry name" value="CHASE"/>
    <property type="match status" value="1"/>
</dbReference>
<evidence type="ECO:0000256" key="5">
    <source>
        <dbReference type="ARBA" id="ARBA00023136"/>
    </source>
</evidence>